<evidence type="ECO:0000256" key="1">
    <source>
        <dbReference type="SAM" id="SignalP"/>
    </source>
</evidence>
<proteinExistence type="predicted"/>
<name>A0A2P2KYL4_RHIMU</name>
<organism evidence="2">
    <name type="scientific">Rhizophora mucronata</name>
    <name type="common">Asiatic mangrove</name>
    <dbReference type="NCBI Taxonomy" id="61149"/>
    <lineage>
        <taxon>Eukaryota</taxon>
        <taxon>Viridiplantae</taxon>
        <taxon>Streptophyta</taxon>
        <taxon>Embryophyta</taxon>
        <taxon>Tracheophyta</taxon>
        <taxon>Spermatophyta</taxon>
        <taxon>Magnoliopsida</taxon>
        <taxon>eudicotyledons</taxon>
        <taxon>Gunneridae</taxon>
        <taxon>Pentapetalae</taxon>
        <taxon>rosids</taxon>
        <taxon>fabids</taxon>
        <taxon>Malpighiales</taxon>
        <taxon>Rhizophoraceae</taxon>
        <taxon>Rhizophora</taxon>
    </lineage>
</organism>
<evidence type="ECO:0000313" key="2">
    <source>
        <dbReference type="EMBL" id="MBX10809.1"/>
    </source>
</evidence>
<feature type="signal peptide" evidence="1">
    <location>
        <begin position="1"/>
        <end position="21"/>
    </location>
</feature>
<sequence length="45" mass="4926">MVHKGLLGLVMLFLVCSHVLSSVAVPATSEFQNFLRGVLGFWSSF</sequence>
<dbReference type="EMBL" id="GGEC01030325">
    <property type="protein sequence ID" value="MBX10809.1"/>
    <property type="molecule type" value="Transcribed_RNA"/>
</dbReference>
<keyword evidence="1" id="KW-0732">Signal</keyword>
<accession>A0A2P2KYL4</accession>
<feature type="chain" id="PRO_5015103210" evidence="1">
    <location>
        <begin position="22"/>
        <end position="45"/>
    </location>
</feature>
<dbReference type="AlphaFoldDB" id="A0A2P2KYL4"/>
<protein>
    <submittedName>
        <fullName evidence="2">Uncharacterized protein</fullName>
    </submittedName>
</protein>
<reference evidence="2" key="1">
    <citation type="submission" date="2018-02" db="EMBL/GenBank/DDBJ databases">
        <title>Rhizophora mucronata_Transcriptome.</title>
        <authorList>
            <person name="Meera S.P."/>
            <person name="Sreeshan A."/>
            <person name="Augustine A."/>
        </authorList>
    </citation>
    <scope>NUCLEOTIDE SEQUENCE</scope>
    <source>
        <tissue evidence="2">Leaf</tissue>
    </source>
</reference>